<reference evidence="5" key="1">
    <citation type="submission" date="2020-06" db="EMBL/GenBank/DDBJ databases">
        <authorList>
            <person name="Li T."/>
            <person name="Hu X."/>
            <person name="Zhang T."/>
            <person name="Song X."/>
            <person name="Zhang H."/>
            <person name="Dai N."/>
            <person name="Sheng W."/>
            <person name="Hou X."/>
            <person name="Wei L."/>
        </authorList>
    </citation>
    <scope>NUCLEOTIDE SEQUENCE</scope>
    <source>
        <strain evidence="5">K16</strain>
        <tissue evidence="5">Leaf</tissue>
    </source>
</reference>
<dbReference type="InterPro" id="IPR012677">
    <property type="entry name" value="Nucleotide-bd_a/b_plait_sf"/>
</dbReference>
<feature type="compositionally biased region" description="Basic and acidic residues" evidence="3">
    <location>
        <begin position="95"/>
        <end position="142"/>
    </location>
</feature>
<dbReference type="Proteomes" id="UP001289374">
    <property type="component" value="Unassembled WGS sequence"/>
</dbReference>
<dbReference type="InterPro" id="IPR035979">
    <property type="entry name" value="RBD_domain_sf"/>
</dbReference>
<evidence type="ECO:0000313" key="6">
    <source>
        <dbReference type="Proteomes" id="UP001289374"/>
    </source>
</evidence>
<evidence type="ECO:0000256" key="1">
    <source>
        <dbReference type="PROSITE-ProRule" id="PRU00176"/>
    </source>
</evidence>
<organism evidence="5 6">
    <name type="scientific">Sesamum angolense</name>
    <dbReference type="NCBI Taxonomy" id="2727404"/>
    <lineage>
        <taxon>Eukaryota</taxon>
        <taxon>Viridiplantae</taxon>
        <taxon>Streptophyta</taxon>
        <taxon>Embryophyta</taxon>
        <taxon>Tracheophyta</taxon>
        <taxon>Spermatophyta</taxon>
        <taxon>Magnoliopsida</taxon>
        <taxon>eudicotyledons</taxon>
        <taxon>Gunneridae</taxon>
        <taxon>Pentapetalae</taxon>
        <taxon>asterids</taxon>
        <taxon>lamiids</taxon>
        <taxon>Lamiales</taxon>
        <taxon>Pedaliaceae</taxon>
        <taxon>Sesamum</taxon>
    </lineage>
</organism>
<sequence length="376" mass="44191">MTIDDNSSIYVGGLPYDITEENLRRVFDIYGAVLAVKIINDRSVGEKCYGFVTFANPRSAMQAIKEMDGKTIDGRVIKVNEVRTRGGRPNFNQESSRHDMERSIDGESGRDRGREDSYDRQRHQDGHWERPQDHDQNRERGHERRRGHDRTRDRYVDADRFRFYNRHLDDVEQEHGRKREREWERDSEKQIEQQRNNSHHKSGDKDKHQQLHLLNRSRFDEGGSRELSLESFNDDQDQGESKLAVSSQKLEELRKEISRMEELVADKQEIVSKLQDKYQKLEDSLISAKKLTSHRRIQLAKLHKCYLQIRDYDERSKKSEQELQWLVDSTMIELGNDGGGVSDGILTNGRLDIMLEVSAIIRNIYRSMITDFQIGR</sequence>
<dbReference type="InterPro" id="IPR050441">
    <property type="entry name" value="RBM"/>
</dbReference>
<dbReference type="EMBL" id="JACGWL010000011">
    <property type="protein sequence ID" value="KAK4391668.1"/>
    <property type="molecule type" value="Genomic_DNA"/>
</dbReference>
<keyword evidence="2" id="KW-0175">Coiled coil</keyword>
<dbReference type="PANTHER" id="PTHR48034">
    <property type="entry name" value="TRANSFORMER-2 SEX-DETERMINING PROTEIN-RELATED"/>
    <property type="match status" value="1"/>
</dbReference>
<dbReference type="Gene3D" id="3.30.70.330">
    <property type="match status" value="1"/>
</dbReference>
<feature type="compositionally biased region" description="Basic and acidic residues" evidence="3">
    <location>
        <begin position="171"/>
        <end position="192"/>
    </location>
</feature>
<dbReference type="CDD" id="cd00590">
    <property type="entry name" value="RRM_SF"/>
    <property type="match status" value="1"/>
</dbReference>
<feature type="domain" description="RRM" evidence="4">
    <location>
        <begin position="7"/>
        <end position="84"/>
    </location>
</feature>
<dbReference type="SUPFAM" id="SSF54928">
    <property type="entry name" value="RNA-binding domain, RBD"/>
    <property type="match status" value="1"/>
</dbReference>
<feature type="region of interest" description="Disordered" evidence="3">
    <location>
        <begin position="83"/>
        <end position="151"/>
    </location>
</feature>
<gene>
    <name evidence="5" type="ORF">Sango_1944600</name>
</gene>
<dbReference type="InterPro" id="IPR000504">
    <property type="entry name" value="RRM_dom"/>
</dbReference>
<feature type="region of interest" description="Disordered" evidence="3">
    <location>
        <begin position="171"/>
        <end position="211"/>
    </location>
</feature>
<dbReference type="AlphaFoldDB" id="A0AAE2BNE9"/>
<keyword evidence="1" id="KW-0694">RNA-binding</keyword>
<dbReference type="PROSITE" id="PS50102">
    <property type="entry name" value="RRM"/>
    <property type="match status" value="1"/>
</dbReference>
<evidence type="ECO:0000313" key="5">
    <source>
        <dbReference type="EMBL" id="KAK4391668.1"/>
    </source>
</evidence>
<name>A0AAE2BNE9_9LAMI</name>
<comment type="caution">
    <text evidence="5">The sequence shown here is derived from an EMBL/GenBank/DDBJ whole genome shotgun (WGS) entry which is preliminary data.</text>
</comment>
<evidence type="ECO:0000259" key="4">
    <source>
        <dbReference type="PROSITE" id="PS50102"/>
    </source>
</evidence>
<dbReference type="GO" id="GO:0003723">
    <property type="term" value="F:RNA binding"/>
    <property type="evidence" value="ECO:0007669"/>
    <property type="project" value="UniProtKB-UniRule"/>
</dbReference>
<reference evidence="5" key="2">
    <citation type="journal article" date="2024" name="Plant">
        <title>Genomic evolution and insights into agronomic trait innovations of Sesamum species.</title>
        <authorList>
            <person name="Miao H."/>
            <person name="Wang L."/>
            <person name="Qu L."/>
            <person name="Liu H."/>
            <person name="Sun Y."/>
            <person name="Le M."/>
            <person name="Wang Q."/>
            <person name="Wei S."/>
            <person name="Zheng Y."/>
            <person name="Lin W."/>
            <person name="Duan Y."/>
            <person name="Cao H."/>
            <person name="Xiong S."/>
            <person name="Wang X."/>
            <person name="Wei L."/>
            <person name="Li C."/>
            <person name="Ma Q."/>
            <person name="Ju M."/>
            <person name="Zhao R."/>
            <person name="Li G."/>
            <person name="Mu C."/>
            <person name="Tian Q."/>
            <person name="Mei H."/>
            <person name="Zhang T."/>
            <person name="Gao T."/>
            <person name="Zhang H."/>
        </authorList>
    </citation>
    <scope>NUCLEOTIDE SEQUENCE</scope>
    <source>
        <strain evidence="5">K16</strain>
    </source>
</reference>
<protein>
    <submittedName>
        <fullName evidence="5">Glycine-rich RNA-binding protein 8</fullName>
    </submittedName>
</protein>
<keyword evidence="6" id="KW-1185">Reference proteome</keyword>
<dbReference type="Pfam" id="PF00076">
    <property type="entry name" value="RRM_1"/>
    <property type="match status" value="1"/>
</dbReference>
<dbReference type="SMART" id="SM00360">
    <property type="entry name" value="RRM"/>
    <property type="match status" value="1"/>
</dbReference>
<feature type="coiled-coil region" evidence="2">
    <location>
        <begin position="236"/>
        <end position="291"/>
    </location>
</feature>
<evidence type="ECO:0000256" key="2">
    <source>
        <dbReference type="SAM" id="Coils"/>
    </source>
</evidence>
<proteinExistence type="predicted"/>
<evidence type="ECO:0000256" key="3">
    <source>
        <dbReference type="SAM" id="MobiDB-lite"/>
    </source>
</evidence>
<accession>A0AAE2BNE9</accession>